<dbReference type="InterPro" id="IPR036380">
    <property type="entry name" value="Isochorismatase-like_sf"/>
</dbReference>
<accession>A0ABR0E4W1</accession>
<evidence type="ECO:0000313" key="4">
    <source>
        <dbReference type="EMBL" id="KAK4496138.1"/>
    </source>
</evidence>
<protein>
    <recommendedName>
        <fullName evidence="3">Isochorismatase-like domain-containing protein</fullName>
    </recommendedName>
</protein>
<gene>
    <name evidence="4" type="ORF">PRZ48_012117</name>
</gene>
<dbReference type="SUPFAM" id="SSF52499">
    <property type="entry name" value="Isochorismatase-like hydrolases"/>
    <property type="match status" value="1"/>
</dbReference>
<comment type="caution">
    <text evidence="4">The sequence shown here is derived from an EMBL/GenBank/DDBJ whole genome shotgun (WGS) entry which is preliminary data.</text>
</comment>
<evidence type="ECO:0000259" key="3">
    <source>
        <dbReference type="Pfam" id="PF00857"/>
    </source>
</evidence>
<dbReference type="PANTHER" id="PTHR43540:SF1">
    <property type="entry name" value="ISOCHORISMATASE HYDROLASE"/>
    <property type="match status" value="1"/>
</dbReference>
<evidence type="ECO:0000256" key="2">
    <source>
        <dbReference type="ARBA" id="ARBA00022801"/>
    </source>
</evidence>
<evidence type="ECO:0000256" key="1">
    <source>
        <dbReference type="ARBA" id="ARBA00006336"/>
    </source>
</evidence>
<organism evidence="4 5">
    <name type="scientific">Zasmidium cellare</name>
    <name type="common">Wine cellar mold</name>
    <name type="synonym">Racodium cellare</name>
    <dbReference type="NCBI Taxonomy" id="395010"/>
    <lineage>
        <taxon>Eukaryota</taxon>
        <taxon>Fungi</taxon>
        <taxon>Dikarya</taxon>
        <taxon>Ascomycota</taxon>
        <taxon>Pezizomycotina</taxon>
        <taxon>Dothideomycetes</taxon>
        <taxon>Dothideomycetidae</taxon>
        <taxon>Mycosphaerellales</taxon>
        <taxon>Mycosphaerellaceae</taxon>
        <taxon>Zasmidium</taxon>
    </lineage>
</organism>
<dbReference type="PANTHER" id="PTHR43540">
    <property type="entry name" value="PEROXYUREIDOACRYLATE/UREIDOACRYLATE AMIDOHYDROLASE-RELATED"/>
    <property type="match status" value="1"/>
</dbReference>
<dbReference type="Gene3D" id="3.40.50.850">
    <property type="entry name" value="Isochorismatase-like"/>
    <property type="match status" value="1"/>
</dbReference>
<evidence type="ECO:0000313" key="5">
    <source>
        <dbReference type="Proteomes" id="UP001305779"/>
    </source>
</evidence>
<keyword evidence="5" id="KW-1185">Reference proteome</keyword>
<name>A0ABR0E4W1_ZASCE</name>
<dbReference type="InterPro" id="IPR050272">
    <property type="entry name" value="Isochorismatase-like_hydrls"/>
</dbReference>
<dbReference type="InterPro" id="IPR000868">
    <property type="entry name" value="Isochorismatase-like_dom"/>
</dbReference>
<proteinExistence type="inferred from homology"/>
<dbReference type="Pfam" id="PF00857">
    <property type="entry name" value="Isochorismatase"/>
    <property type="match status" value="1"/>
</dbReference>
<reference evidence="4 5" key="1">
    <citation type="journal article" date="2023" name="G3 (Bethesda)">
        <title>A chromosome-level genome assembly of Zasmidium syzygii isolated from banana leaves.</title>
        <authorList>
            <person name="van Westerhoven A.C."/>
            <person name="Mehrabi R."/>
            <person name="Talebi R."/>
            <person name="Steentjes M.B.F."/>
            <person name="Corcolon B."/>
            <person name="Chong P.A."/>
            <person name="Kema G.H.J."/>
            <person name="Seidl M.F."/>
        </authorList>
    </citation>
    <scope>NUCLEOTIDE SEQUENCE [LARGE SCALE GENOMIC DNA]</scope>
    <source>
        <strain evidence="4 5">P124</strain>
    </source>
</reference>
<keyword evidence="2" id="KW-0378">Hydrolase</keyword>
<feature type="domain" description="Isochorismatase-like" evidence="3">
    <location>
        <begin position="18"/>
        <end position="196"/>
    </location>
</feature>
<dbReference type="EMBL" id="JAXOVC010000010">
    <property type="protein sequence ID" value="KAK4496138.1"/>
    <property type="molecule type" value="Genomic_DNA"/>
</dbReference>
<sequence length="204" mass="21562">MATTQDPSSPFSYPASQTALLCLDFQNFTINICAEAGNAALANAAKLRQWALSKNILVIHSIIDVNGTVPPTTKGRARVEGMIAGIRADAESGKVPSSIAAGDDKSKEVVTFKRPGIVSGIKSDECQAILKDRGIKNLIISGLSTSGAVLRTAIPASDDGYVVSVISDACGDRTTELHETLMVNVLGSRGHVFTTQEFVKGWEK</sequence>
<dbReference type="Proteomes" id="UP001305779">
    <property type="component" value="Unassembled WGS sequence"/>
</dbReference>
<comment type="similarity">
    <text evidence="1">Belongs to the isochorismatase family.</text>
</comment>